<reference evidence="7" key="1">
    <citation type="journal article" date="2019" name="Int. J. Syst. Evol. Microbiol.">
        <title>The Global Catalogue of Microorganisms (GCM) 10K type strain sequencing project: providing services to taxonomists for standard genome sequencing and annotation.</title>
        <authorList>
            <consortium name="The Broad Institute Genomics Platform"/>
            <consortium name="The Broad Institute Genome Sequencing Center for Infectious Disease"/>
            <person name="Wu L."/>
            <person name="Ma J."/>
        </authorList>
    </citation>
    <scope>NUCLEOTIDE SEQUENCE [LARGE SCALE GENOMIC DNA]</scope>
    <source>
        <strain evidence="7">JCM 18200</strain>
    </source>
</reference>
<dbReference type="Gene3D" id="2.115.10.20">
    <property type="entry name" value="Glycosyl hydrolase domain, family 43"/>
    <property type="match status" value="1"/>
</dbReference>
<gene>
    <name evidence="6" type="ORF">GCM10023231_04570</name>
</gene>
<evidence type="ECO:0000256" key="4">
    <source>
        <dbReference type="ARBA" id="ARBA00023295"/>
    </source>
</evidence>
<dbReference type="InterPro" id="IPR006710">
    <property type="entry name" value="Glyco_hydro_43"/>
</dbReference>
<comment type="caution">
    <text evidence="6">The sequence shown here is derived from an EMBL/GenBank/DDBJ whole genome shotgun (WGS) entry which is preliminary data.</text>
</comment>
<comment type="similarity">
    <text evidence="2 5">Belongs to the glycosyl hydrolase 43 family.</text>
</comment>
<dbReference type="PANTHER" id="PTHR43301:SF3">
    <property type="entry name" value="ARABINAN ENDO-1,5-ALPHA-L-ARABINOSIDASE A-RELATED"/>
    <property type="match status" value="1"/>
</dbReference>
<accession>A0ABP9AIT6</accession>
<dbReference type="CDD" id="cd18616">
    <property type="entry name" value="GH43_ABN-like"/>
    <property type="match status" value="1"/>
</dbReference>
<keyword evidence="4 5" id="KW-0326">Glycosidase</keyword>
<sequence length="341" mass="38273">MLINMYASLMVLLLLFSDCSKQQKNPDTEKKEEKKQTFDNPLVRVALADPTVIHADDGWFYVYATAGNVPIWKSKDLVDWRQAGNAFTDDTRPHFVEDGAVWAPEINYIDGKYVLYYAMSTWGGEWKAGIGVAVSDSPLGPFQDLGKMFDSQSIGVKNSIDQAYMEDGGKKYLIWGSFNGIYIIELSDDGLSIKPGAAKKQLVGSAYEGSYVYKKGKYYYYFGSTGTCCEGAKSTYHVVYGRSESLFGPYVNKRGESLLDNHFETLIDNNSRFVGNGHNSQIVQDDAGNDWMLYHGFELASSPGQWDRFLMMSQIKWDEEGWPYVEGGSPQMGAPKPVFEK</sequence>
<keyword evidence="7" id="KW-1185">Reference proteome</keyword>
<dbReference type="Pfam" id="PF04616">
    <property type="entry name" value="Glyco_hydro_43"/>
    <property type="match status" value="1"/>
</dbReference>
<evidence type="ECO:0000313" key="7">
    <source>
        <dbReference type="Proteomes" id="UP001501411"/>
    </source>
</evidence>
<evidence type="ECO:0000256" key="3">
    <source>
        <dbReference type="ARBA" id="ARBA00022801"/>
    </source>
</evidence>
<evidence type="ECO:0000256" key="5">
    <source>
        <dbReference type="RuleBase" id="RU361187"/>
    </source>
</evidence>
<protein>
    <submittedName>
        <fullName evidence="6">Family 43 glycosylhydrolase</fullName>
    </submittedName>
</protein>
<name>A0ABP9AIT6_9SPHI</name>
<organism evidence="6 7">
    <name type="scientific">Olivibacter ginsenosidimutans</name>
    <dbReference type="NCBI Taxonomy" id="1176537"/>
    <lineage>
        <taxon>Bacteria</taxon>
        <taxon>Pseudomonadati</taxon>
        <taxon>Bacteroidota</taxon>
        <taxon>Sphingobacteriia</taxon>
        <taxon>Sphingobacteriales</taxon>
        <taxon>Sphingobacteriaceae</taxon>
        <taxon>Olivibacter</taxon>
    </lineage>
</organism>
<dbReference type="PANTHER" id="PTHR43301">
    <property type="entry name" value="ARABINAN ENDO-1,5-ALPHA-L-ARABINOSIDASE"/>
    <property type="match status" value="1"/>
</dbReference>
<evidence type="ECO:0000256" key="1">
    <source>
        <dbReference type="ARBA" id="ARBA00004834"/>
    </source>
</evidence>
<dbReference type="Proteomes" id="UP001501411">
    <property type="component" value="Unassembled WGS sequence"/>
</dbReference>
<proteinExistence type="inferred from homology"/>
<dbReference type="EMBL" id="BAABIQ010000003">
    <property type="protein sequence ID" value="GAA4780558.1"/>
    <property type="molecule type" value="Genomic_DNA"/>
</dbReference>
<comment type="pathway">
    <text evidence="1">Glycan metabolism; L-arabinan degradation.</text>
</comment>
<keyword evidence="3 5" id="KW-0378">Hydrolase</keyword>
<dbReference type="InterPro" id="IPR023296">
    <property type="entry name" value="Glyco_hydro_beta-prop_sf"/>
</dbReference>
<evidence type="ECO:0000256" key="2">
    <source>
        <dbReference type="ARBA" id="ARBA00009865"/>
    </source>
</evidence>
<dbReference type="SUPFAM" id="SSF75005">
    <property type="entry name" value="Arabinanase/levansucrase/invertase"/>
    <property type="match status" value="1"/>
</dbReference>
<dbReference type="InterPro" id="IPR050727">
    <property type="entry name" value="GH43_arabinanases"/>
</dbReference>
<dbReference type="RefSeq" id="WP_345230073.1">
    <property type="nucleotide sequence ID" value="NZ_BAABIQ010000003.1"/>
</dbReference>
<evidence type="ECO:0000313" key="6">
    <source>
        <dbReference type="EMBL" id="GAA4780558.1"/>
    </source>
</evidence>